<sequence>MSIALVIPDRKLDSLIEKLNAVLPGVLIQQWPNYSAPELVQMAVVWKQPQGSLAALSNLKSLQSFGAGVDSIVSDPTLPDLPLSRIVDPALASSMVNYLAGIVLHYQLKLDVFQRQQQQQLWKPKSPRLLKHICVLGLGELGQAAAQYFLDQGYLVSGWSRSVKQLEGVHCFCGELGFKQAVADADVVICLIPLTAQTSNFLNTESFAAFKQGAIFINVARGAIVDDAALLSALDSGQLQAACLDVFREEPLPITDPYWQHPAVLVTPHCSAVTNVDTAIHQIVENYQRTLNGLPLMHLVDRERGY</sequence>
<dbReference type="OrthoDB" id="9787219at2"/>
<dbReference type="GO" id="GO:0016616">
    <property type="term" value="F:oxidoreductase activity, acting on the CH-OH group of donors, NAD or NADP as acceptor"/>
    <property type="evidence" value="ECO:0007669"/>
    <property type="project" value="UniProtKB-ARBA"/>
</dbReference>
<name>A0A5C8LY29_9GAMM</name>
<evidence type="ECO:0000313" key="4">
    <source>
        <dbReference type="EMBL" id="TXK81244.1"/>
    </source>
</evidence>
<dbReference type="PROSITE" id="PS00671">
    <property type="entry name" value="D_2_HYDROXYACID_DH_3"/>
    <property type="match status" value="1"/>
</dbReference>
<feature type="domain" description="D-isomer specific 2-hydroxyacid dehydrogenase NAD-binding" evidence="3">
    <location>
        <begin position="109"/>
        <end position="271"/>
    </location>
</feature>
<dbReference type="PANTHER" id="PTHR43333">
    <property type="entry name" value="2-HACID_DH_C DOMAIN-CONTAINING PROTEIN"/>
    <property type="match status" value="1"/>
</dbReference>
<dbReference type="AlphaFoldDB" id="A0A5C8LY29"/>
<comment type="caution">
    <text evidence="4">The sequence shown here is derived from an EMBL/GenBank/DDBJ whole genome shotgun (WGS) entry which is preliminary data.</text>
</comment>
<dbReference type="Proteomes" id="UP000321814">
    <property type="component" value="Unassembled WGS sequence"/>
</dbReference>
<keyword evidence="5" id="KW-1185">Reference proteome</keyword>
<keyword evidence="4" id="KW-0670">Pyruvate</keyword>
<dbReference type="InterPro" id="IPR036291">
    <property type="entry name" value="NAD(P)-bd_dom_sf"/>
</dbReference>
<accession>A0A5C8LY29</accession>
<dbReference type="CDD" id="cd12164">
    <property type="entry name" value="GDH_like_2"/>
    <property type="match status" value="1"/>
</dbReference>
<evidence type="ECO:0000259" key="3">
    <source>
        <dbReference type="Pfam" id="PF02826"/>
    </source>
</evidence>
<evidence type="ECO:0000256" key="2">
    <source>
        <dbReference type="ARBA" id="ARBA00023027"/>
    </source>
</evidence>
<dbReference type="InterPro" id="IPR029753">
    <property type="entry name" value="D-isomer_DH_CS"/>
</dbReference>
<protein>
    <submittedName>
        <fullName evidence="4">Glyoxylate/hydroxypyruvate reductase A</fullName>
    </submittedName>
</protein>
<reference evidence="4 5" key="1">
    <citation type="submission" date="2019-08" db="EMBL/GenBank/DDBJ databases">
        <title>Draft genome analysis of Rheinheimera tangshanensis isolated from the roots of fresh rice plants (Oryza sativa).</title>
        <authorList>
            <person name="Yu Q."/>
            <person name="Qi Y."/>
            <person name="Zhang H."/>
            <person name="Pu J."/>
        </authorList>
    </citation>
    <scope>NUCLEOTIDE SEQUENCE [LARGE SCALE GENOMIC DNA]</scope>
    <source>
        <strain evidence="4 5">JA3-B52</strain>
    </source>
</reference>
<dbReference type="InterPro" id="IPR006140">
    <property type="entry name" value="D-isomer_DH_NAD-bd"/>
</dbReference>
<gene>
    <name evidence="4" type="ORF">FU839_08990</name>
</gene>
<organism evidence="4 5">
    <name type="scientific">Rheinheimera tangshanensis</name>
    <dbReference type="NCBI Taxonomy" id="400153"/>
    <lineage>
        <taxon>Bacteria</taxon>
        <taxon>Pseudomonadati</taxon>
        <taxon>Pseudomonadota</taxon>
        <taxon>Gammaproteobacteria</taxon>
        <taxon>Chromatiales</taxon>
        <taxon>Chromatiaceae</taxon>
        <taxon>Rheinheimera</taxon>
    </lineage>
</organism>
<evidence type="ECO:0000256" key="1">
    <source>
        <dbReference type="ARBA" id="ARBA00023002"/>
    </source>
</evidence>
<dbReference type="SUPFAM" id="SSF51735">
    <property type="entry name" value="NAD(P)-binding Rossmann-fold domains"/>
    <property type="match status" value="1"/>
</dbReference>
<dbReference type="EMBL" id="VRLR01000004">
    <property type="protein sequence ID" value="TXK81244.1"/>
    <property type="molecule type" value="Genomic_DNA"/>
</dbReference>
<dbReference type="RefSeq" id="WP_147904084.1">
    <property type="nucleotide sequence ID" value="NZ_BAAAGC010000007.1"/>
</dbReference>
<keyword evidence="1" id="KW-0560">Oxidoreductase</keyword>
<evidence type="ECO:0000313" key="5">
    <source>
        <dbReference type="Proteomes" id="UP000321814"/>
    </source>
</evidence>
<dbReference type="Gene3D" id="3.40.50.720">
    <property type="entry name" value="NAD(P)-binding Rossmann-like Domain"/>
    <property type="match status" value="2"/>
</dbReference>
<dbReference type="GO" id="GO:0051287">
    <property type="term" value="F:NAD binding"/>
    <property type="evidence" value="ECO:0007669"/>
    <property type="project" value="InterPro"/>
</dbReference>
<keyword evidence="2" id="KW-0520">NAD</keyword>
<dbReference type="PANTHER" id="PTHR43333:SF1">
    <property type="entry name" value="D-ISOMER SPECIFIC 2-HYDROXYACID DEHYDROGENASE NAD-BINDING DOMAIN-CONTAINING PROTEIN"/>
    <property type="match status" value="1"/>
</dbReference>
<proteinExistence type="predicted"/>
<dbReference type="Pfam" id="PF02826">
    <property type="entry name" value="2-Hacid_dh_C"/>
    <property type="match status" value="1"/>
</dbReference>